<organism evidence="1 2">
    <name type="scientific">Halodesulfurarchaeum formicicum</name>
    <dbReference type="NCBI Taxonomy" id="1873524"/>
    <lineage>
        <taxon>Archaea</taxon>
        <taxon>Methanobacteriati</taxon>
        <taxon>Methanobacteriota</taxon>
        <taxon>Stenosarchaea group</taxon>
        <taxon>Halobacteria</taxon>
        <taxon>Halobacteriales</taxon>
        <taxon>Halobacteriaceae</taxon>
        <taxon>Halodesulfurarchaeum</taxon>
    </lineage>
</organism>
<dbReference type="Proteomes" id="UP000186165">
    <property type="component" value="Chromosome"/>
</dbReference>
<evidence type="ECO:0000313" key="2">
    <source>
        <dbReference type="Proteomes" id="UP000186165"/>
    </source>
</evidence>
<proteinExistence type="predicted"/>
<keyword evidence="2" id="KW-1185">Reference proteome</keyword>
<accession>A0A1J1AC32</accession>
<dbReference type="AlphaFoldDB" id="A0A1J1AC32"/>
<name>A0A1J1AC32_9EURY</name>
<sequence>MFLRELNEKHEIENADFLVDGAPWLQARLHELGMHFWHESFGERNPVE</sequence>
<protein>
    <submittedName>
        <fullName evidence="1">Transposase</fullName>
    </submittedName>
</protein>
<dbReference type="KEGG" id="hhsr:HSR6_1260"/>
<dbReference type="EMBL" id="CP016804">
    <property type="protein sequence ID" value="APE95706.1"/>
    <property type="molecule type" value="Genomic_DNA"/>
</dbReference>
<evidence type="ECO:0000313" key="1">
    <source>
        <dbReference type="EMBL" id="APE95706.1"/>
    </source>
</evidence>
<gene>
    <name evidence="1" type="ORF">HSR6_1260</name>
</gene>
<reference evidence="2" key="1">
    <citation type="submission" date="2016-08" db="EMBL/GenBank/DDBJ databases">
        <title>Discovery of first anaerobic lithoheterotrophic haloarchae widely represented in hypersaline habitats.</title>
        <authorList>
            <person name="Sorokin D.Y."/>
            <person name="Kublanov I.V."/>
            <person name="Roman P."/>
            <person name="Sinninghe Damste J.S."/>
            <person name="Golyshin P.N."/>
            <person name="Rojo D."/>
            <person name="Ciordia S."/>
            <person name="Mena Md.C."/>
            <person name="Ferrer M."/>
            <person name="Smedile F."/>
            <person name="Messina E."/>
            <person name="La Cono V."/>
            <person name="Yakimov M.M."/>
        </authorList>
    </citation>
    <scope>NUCLEOTIDE SEQUENCE [LARGE SCALE GENOMIC DNA]</scope>
    <source>
        <strain evidence="2">HSR6</strain>
    </source>
</reference>